<comment type="subcellular location">
    <subcellularLocation>
        <location evidence="10">Cell membrane</location>
        <topology evidence="10">Multi-pass membrane protein</topology>
    </subcellularLocation>
    <subcellularLocation>
        <location evidence="10">Bacterial flagellum basal body</location>
    </subcellularLocation>
</comment>
<gene>
    <name evidence="11" type="ORF">QI30_10355</name>
</gene>
<feature type="transmembrane region" description="Helical" evidence="10">
    <location>
        <begin position="125"/>
        <end position="148"/>
    </location>
</feature>
<evidence type="ECO:0000313" key="11">
    <source>
        <dbReference type="EMBL" id="RUS55335.1"/>
    </source>
</evidence>
<keyword evidence="6 10" id="KW-1133">Transmembrane helix</keyword>
<keyword evidence="11" id="KW-0282">Flagellum</keyword>
<evidence type="ECO:0000256" key="2">
    <source>
        <dbReference type="ARBA" id="ARBA00009772"/>
    </source>
</evidence>
<dbReference type="GO" id="GO:0009425">
    <property type="term" value="C:bacterial-type flagellum basal body"/>
    <property type="evidence" value="ECO:0007669"/>
    <property type="project" value="UniProtKB-SubCell"/>
</dbReference>
<reference evidence="11 12" key="1">
    <citation type="submission" date="2014-11" db="EMBL/GenBank/DDBJ databases">
        <title>Genome sequence and analysis of novel Kurthia sp.</title>
        <authorList>
            <person name="Lawson J.N."/>
            <person name="Gonzalez J.E."/>
            <person name="Rinauldi L."/>
            <person name="Xuan Z."/>
            <person name="Firman A."/>
            <person name="Shaddox L."/>
            <person name="Trudeau A."/>
            <person name="Shah S."/>
            <person name="Reiman D."/>
        </authorList>
    </citation>
    <scope>NUCLEOTIDE SEQUENCE [LARGE SCALE GENOMIC DNA]</scope>
    <source>
        <strain evidence="11 12">3B1D</strain>
    </source>
</reference>
<evidence type="ECO:0000256" key="5">
    <source>
        <dbReference type="ARBA" id="ARBA00022692"/>
    </source>
</evidence>
<dbReference type="PRINTS" id="PR00953">
    <property type="entry name" value="TYPE3IMRPROT"/>
</dbReference>
<evidence type="ECO:0000256" key="7">
    <source>
        <dbReference type="ARBA" id="ARBA00023136"/>
    </source>
</evidence>
<feature type="transmembrane region" description="Helical" evidence="10">
    <location>
        <begin position="168"/>
        <end position="198"/>
    </location>
</feature>
<proteinExistence type="inferred from homology"/>
<dbReference type="PANTHER" id="PTHR30065:SF1">
    <property type="entry name" value="SURFACE PRESENTATION OF ANTIGENS PROTEIN SPAR"/>
    <property type="match status" value="1"/>
</dbReference>
<keyword evidence="8 10" id="KW-0975">Bacterial flagellum</keyword>
<dbReference type="InterPro" id="IPR006303">
    <property type="entry name" value="FliR"/>
</dbReference>
<evidence type="ECO:0000256" key="9">
    <source>
        <dbReference type="NCBIfam" id="TIGR01400"/>
    </source>
</evidence>
<feature type="transmembrane region" description="Helical" evidence="10">
    <location>
        <begin position="64"/>
        <end position="86"/>
    </location>
</feature>
<keyword evidence="5 10" id="KW-0812">Transmembrane</keyword>
<keyword evidence="11" id="KW-0966">Cell projection</keyword>
<evidence type="ECO:0000256" key="6">
    <source>
        <dbReference type="ARBA" id="ARBA00022989"/>
    </source>
</evidence>
<comment type="function">
    <text evidence="1 10">Role in flagellar biosynthesis.</text>
</comment>
<feature type="transmembrane region" description="Helical" evidence="10">
    <location>
        <begin position="39"/>
        <end position="58"/>
    </location>
</feature>
<organism evidence="11 12">
    <name type="scientific">Candidatus Kurthia intestinigallinarum</name>
    <dbReference type="NCBI Taxonomy" id="1562256"/>
    <lineage>
        <taxon>Bacteria</taxon>
        <taxon>Bacillati</taxon>
        <taxon>Bacillota</taxon>
        <taxon>Bacilli</taxon>
        <taxon>Bacillales</taxon>
        <taxon>Caryophanaceae</taxon>
        <taxon>Kurthia</taxon>
    </lineage>
</organism>
<dbReference type="InterPro" id="IPR002010">
    <property type="entry name" value="T3SS_IM_R"/>
</dbReference>
<dbReference type="EMBL" id="JTFC01000031">
    <property type="protein sequence ID" value="RUS55335.1"/>
    <property type="molecule type" value="Genomic_DNA"/>
</dbReference>
<evidence type="ECO:0000256" key="10">
    <source>
        <dbReference type="RuleBase" id="RU362071"/>
    </source>
</evidence>
<evidence type="ECO:0000256" key="4">
    <source>
        <dbReference type="ARBA" id="ARBA00022475"/>
    </source>
</evidence>
<feature type="transmembrane region" description="Helical" evidence="10">
    <location>
        <begin position="210"/>
        <end position="233"/>
    </location>
</feature>
<keyword evidence="7 10" id="KW-0472">Membrane</keyword>
<keyword evidence="4 10" id="KW-1003">Cell membrane</keyword>
<comment type="similarity">
    <text evidence="2 10">Belongs to the FliR/MopE/SpaR family.</text>
</comment>
<dbReference type="OrthoDB" id="9807748at2"/>
<dbReference type="NCBIfam" id="TIGR01400">
    <property type="entry name" value="fliR"/>
    <property type="match status" value="1"/>
</dbReference>
<feature type="transmembrane region" description="Helical" evidence="10">
    <location>
        <begin position="6"/>
        <end position="27"/>
    </location>
</feature>
<evidence type="ECO:0000256" key="3">
    <source>
        <dbReference type="ARBA" id="ARBA00021717"/>
    </source>
</evidence>
<sequence length="258" mass="28413">MEILVAKIPLIILILVRLSAFLATVPFFSYRTIPNQVKIGLAVLFSVIIALPMDAEMIEVDGNYALLIIKEALVGLTLGLLAYIVMSAVQIAGGFIDFQIGFAIANVIDPQTGTQSPLTGQFFNVIALLLLLSANGHHLLLDAIYYSYEFVPVAQTWPKLATENTVMFVIQMFAGMFIIAFQLAIPIVATVFLTDLALGIVAKTVPQLNIFVIGFPVKIFVAFVTMVVMFTVMSEVMQQLFKFMFVSMRQYMELIGIG</sequence>
<dbReference type="GO" id="GO:0005886">
    <property type="term" value="C:plasma membrane"/>
    <property type="evidence" value="ECO:0007669"/>
    <property type="project" value="UniProtKB-SubCell"/>
</dbReference>
<dbReference type="PANTHER" id="PTHR30065">
    <property type="entry name" value="FLAGELLAR BIOSYNTHETIC PROTEIN FLIR"/>
    <property type="match status" value="1"/>
</dbReference>
<dbReference type="RefSeq" id="WP_126990754.1">
    <property type="nucleotide sequence ID" value="NZ_JTFC01000031.1"/>
</dbReference>
<evidence type="ECO:0000313" key="12">
    <source>
        <dbReference type="Proteomes" id="UP000288623"/>
    </source>
</evidence>
<evidence type="ECO:0000256" key="1">
    <source>
        <dbReference type="ARBA" id="ARBA00002578"/>
    </source>
</evidence>
<dbReference type="Proteomes" id="UP000288623">
    <property type="component" value="Unassembled WGS sequence"/>
</dbReference>
<dbReference type="AlphaFoldDB" id="A0A433RT42"/>
<keyword evidence="12" id="KW-1185">Reference proteome</keyword>
<comment type="caution">
    <text evidence="11">The sequence shown here is derived from an EMBL/GenBank/DDBJ whole genome shotgun (WGS) entry which is preliminary data.</text>
</comment>
<evidence type="ECO:0000256" key="8">
    <source>
        <dbReference type="ARBA" id="ARBA00023143"/>
    </source>
</evidence>
<dbReference type="Pfam" id="PF01311">
    <property type="entry name" value="Bac_export_1"/>
    <property type="match status" value="1"/>
</dbReference>
<protein>
    <recommendedName>
        <fullName evidence="3 9">Flagellar biosynthetic protein FliR</fullName>
    </recommendedName>
</protein>
<accession>A0A433RT42</accession>
<keyword evidence="11" id="KW-0969">Cilium</keyword>
<dbReference type="GO" id="GO:0044780">
    <property type="term" value="P:bacterial-type flagellum assembly"/>
    <property type="evidence" value="ECO:0007669"/>
    <property type="project" value="UniProtKB-UniRule"/>
</dbReference>
<name>A0A433RT42_9BACL</name>
<dbReference type="GO" id="GO:0006605">
    <property type="term" value="P:protein targeting"/>
    <property type="evidence" value="ECO:0007669"/>
    <property type="project" value="UniProtKB-UniRule"/>
</dbReference>